<evidence type="ECO:0000256" key="3">
    <source>
        <dbReference type="ARBA" id="ARBA00022729"/>
    </source>
</evidence>
<dbReference type="Pfam" id="PF02119">
    <property type="entry name" value="FlgI"/>
    <property type="match status" value="1"/>
</dbReference>
<accession>A0A380TCM8</accession>
<protein>
    <submittedName>
        <fullName evidence="4">Flagellar basal body P-ring protein</fullName>
    </submittedName>
</protein>
<keyword evidence="3" id="KW-0732">Signal</keyword>
<dbReference type="NCBIfam" id="NF003676">
    <property type="entry name" value="PRK05303.1"/>
    <property type="match status" value="1"/>
</dbReference>
<keyword evidence="4" id="KW-0966">Cell projection</keyword>
<evidence type="ECO:0000313" key="4">
    <source>
        <dbReference type="EMBL" id="SUS05284.1"/>
    </source>
</evidence>
<organism evidence="4">
    <name type="scientific">metagenome</name>
    <dbReference type="NCBI Taxonomy" id="256318"/>
    <lineage>
        <taxon>unclassified sequences</taxon>
        <taxon>metagenomes</taxon>
    </lineage>
</organism>
<dbReference type="PANTHER" id="PTHR30381">
    <property type="entry name" value="FLAGELLAR P-RING PERIPLASMIC PROTEIN FLGI"/>
    <property type="match status" value="1"/>
</dbReference>
<dbReference type="GO" id="GO:0071973">
    <property type="term" value="P:bacterial-type flagellum-dependent cell motility"/>
    <property type="evidence" value="ECO:0007669"/>
    <property type="project" value="InterPro"/>
</dbReference>
<keyword evidence="4" id="KW-0282">Flagellum</keyword>
<dbReference type="PANTHER" id="PTHR30381:SF0">
    <property type="entry name" value="FLAGELLAR P-RING PROTEIN"/>
    <property type="match status" value="1"/>
</dbReference>
<comment type="subcellular location">
    <subcellularLocation>
        <location evidence="2">Bacterial flagellum basal body</location>
    </subcellularLocation>
</comment>
<dbReference type="GO" id="GO:0009428">
    <property type="term" value="C:bacterial-type flagellum basal body, distal rod, P ring"/>
    <property type="evidence" value="ECO:0007669"/>
    <property type="project" value="InterPro"/>
</dbReference>
<dbReference type="AlphaFoldDB" id="A0A380TCM8"/>
<evidence type="ECO:0000256" key="1">
    <source>
        <dbReference type="ARBA" id="ARBA00002591"/>
    </source>
</evidence>
<dbReference type="EMBL" id="UIDG01000094">
    <property type="protein sequence ID" value="SUS05284.1"/>
    <property type="molecule type" value="Genomic_DNA"/>
</dbReference>
<dbReference type="GO" id="GO:0005198">
    <property type="term" value="F:structural molecule activity"/>
    <property type="evidence" value="ECO:0007669"/>
    <property type="project" value="InterPro"/>
</dbReference>
<comment type="function">
    <text evidence="1">Assembles around the rod to form the L-ring and probably protects the motor/basal body from shearing forces during rotation.</text>
</comment>
<name>A0A380TCM8_9ZZZZ</name>
<gene>
    <name evidence="4" type="primary">flgI</name>
    <name evidence="4" type="ORF">DF3PB_1830004</name>
</gene>
<sequence length="388" mass="40514">MRGTNAPRALISRRPRCSRLAAGFAIVCLLAALIIPAPAGASSRIKDLVDFQGVRDNQLVGYGLVVGLNNTGDTLKDGSFTKQSLQSMLNRLGVKPTEKGLTSKNVAAVMVTASLPPFARQGTRVDVSVSALGDADSLQGGTLLVTPLLGADGEVYAVAQGQVAVGGFSAKGTATTVTKGVPTSGRIANGAIVEREVGFEFANMNEIKLALRSPDLTTARRIAQAINTHLGKPAARPSDPGTIGLLVPDSYRGNVVNLLTDIEQLRVEPDLVARIVIDENSGIIVMGENVRVSTVAIAQGNLTIRITETPQVSQPQPFNNSGSTVVVPRTSVDVDEQKDRQLGVLTTGVTLQELVNGLNALGVGPRDLIAILQAIKAAGALHAEIQVM</sequence>
<dbReference type="PRINTS" id="PR01010">
    <property type="entry name" value="FLGPRINGFLGI"/>
</dbReference>
<keyword evidence="4" id="KW-0969">Cilium</keyword>
<dbReference type="GO" id="GO:0030288">
    <property type="term" value="C:outer membrane-bounded periplasmic space"/>
    <property type="evidence" value="ECO:0007669"/>
    <property type="project" value="InterPro"/>
</dbReference>
<proteinExistence type="inferred from homology"/>
<dbReference type="HAMAP" id="MF_00416">
    <property type="entry name" value="FlgI"/>
    <property type="match status" value="1"/>
</dbReference>
<dbReference type="InterPro" id="IPR001782">
    <property type="entry name" value="Flag_FlgI"/>
</dbReference>
<evidence type="ECO:0000256" key="2">
    <source>
        <dbReference type="ARBA" id="ARBA00004117"/>
    </source>
</evidence>
<reference evidence="4" key="1">
    <citation type="submission" date="2018-07" db="EMBL/GenBank/DDBJ databases">
        <authorList>
            <person name="Quirk P.G."/>
            <person name="Krulwich T.A."/>
        </authorList>
    </citation>
    <scope>NUCLEOTIDE SEQUENCE</scope>
</reference>